<gene>
    <name evidence="5" type="ORF">ACFQLX_16130</name>
</gene>
<evidence type="ECO:0000256" key="3">
    <source>
        <dbReference type="ARBA" id="ARBA00023163"/>
    </source>
</evidence>
<evidence type="ECO:0000256" key="2">
    <source>
        <dbReference type="ARBA" id="ARBA00023125"/>
    </source>
</evidence>
<dbReference type="Proteomes" id="UP001596413">
    <property type="component" value="Unassembled WGS sequence"/>
</dbReference>
<evidence type="ECO:0000313" key="6">
    <source>
        <dbReference type="Proteomes" id="UP001596413"/>
    </source>
</evidence>
<dbReference type="Gene3D" id="3.30.1050.10">
    <property type="entry name" value="SCP2 sterol-binding domain"/>
    <property type="match status" value="1"/>
</dbReference>
<dbReference type="Pfam" id="PF14864">
    <property type="entry name" value="Alkyl_sulf_C"/>
    <property type="match status" value="1"/>
</dbReference>
<dbReference type="RefSeq" id="WP_386415639.1">
    <property type="nucleotide sequence ID" value="NZ_JBHSZO010000023.1"/>
</dbReference>
<dbReference type="InterPro" id="IPR002577">
    <property type="entry name" value="HTH_HxlR"/>
</dbReference>
<keyword evidence="6" id="KW-1185">Reference proteome</keyword>
<dbReference type="PANTHER" id="PTHR33204">
    <property type="entry name" value="TRANSCRIPTIONAL REGULATOR, MARR FAMILY"/>
    <property type="match status" value="1"/>
</dbReference>
<dbReference type="SUPFAM" id="SSF46785">
    <property type="entry name" value="Winged helix' DNA-binding domain"/>
    <property type="match status" value="1"/>
</dbReference>
<keyword evidence="3" id="KW-0804">Transcription</keyword>
<comment type="caution">
    <text evidence="5">The sequence shown here is derived from an EMBL/GenBank/DDBJ whole genome shotgun (WGS) entry which is preliminary data.</text>
</comment>
<dbReference type="InterPro" id="IPR036388">
    <property type="entry name" value="WH-like_DNA-bd_sf"/>
</dbReference>
<proteinExistence type="predicted"/>
<dbReference type="InterPro" id="IPR036527">
    <property type="entry name" value="SCP2_sterol-bd_dom_sf"/>
</dbReference>
<evidence type="ECO:0000259" key="4">
    <source>
        <dbReference type="PROSITE" id="PS51118"/>
    </source>
</evidence>
<name>A0ABW2GJE8_9ACTN</name>
<sequence>MATRRSYNDACGTGHALDLVGERWALLVVRELLLGPKRYGQLRSDLPGISTNVLAQRLTELEASGLVRKQRLPAPAVTEAYELTAWGRELEPVVRALGRWALRSPHHDRTAHLSATSFILGLRTNFDPGRAQGMQGRYELHIDAEVFRVVIADNALHAERGHQQDPDAVITAQPSALARVVYGGRTLADAITEGDVQVEGDIASIARLAAVLTLPAPAPSPTRGTQSPEPKNPQ</sequence>
<feature type="domain" description="HTH hxlR-type" evidence="4">
    <location>
        <begin position="11"/>
        <end position="109"/>
    </location>
</feature>
<protein>
    <submittedName>
        <fullName evidence="5">Winged helix-turn-helix transcriptional regulator</fullName>
    </submittedName>
</protein>
<keyword evidence="1" id="KW-0805">Transcription regulation</keyword>
<reference evidence="6" key="1">
    <citation type="journal article" date="2019" name="Int. J. Syst. Evol. Microbiol.">
        <title>The Global Catalogue of Microorganisms (GCM) 10K type strain sequencing project: providing services to taxonomists for standard genome sequencing and annotation.</title>
        <authorList>
            <consortium name="The Broad Institute Genomics Platform"/>
            <consortium name="The Broad Institute Genome Sequencing Center for Infectious Disease"/>
            <person name="Wu L."/>
            <person name="Ma J."/>
        </authorList>
    </citation>
    <scope>NUCLEOTIDE SEQUENCE [LARGE SCALE GENOMIC DNA]</scope>
    <source>
        <strain evidence="6">CGMCC 1.13681</strain>
    </source>
</reference>
<dbReference type="InterPro" id="IPR029229">
    <property type="entry name" value="Alkyl_sulf_C"/>
</dbReference>
<evidence type="ECO:0000256" key="1">
    <source>
        <dbReference type="ARBA" id="ARBA00023015"/>
    </source>
</evidence>
<dbReference type="Pfam" id="PF01638">
    <property type="entry name" value="HxlR"/>
    <property type="match status" value="1"/>
</dbReference>
<dbReference type="InterPro" id="IPR036390">
    <property type="entry name" value="WH_DNA-bd_sf"/>
</dbReference>
<organism evidence="5 6">
    <name type="scientific">Streptomyces polyrhachis</name>
    <dbReference type="NCBI Taxonomy" id="1282885"/>
    <lineage>
        <taxon>Bacteria</taxon>
        <taxon>Bacillati</taxon>
        <taxon>Actinomycetota</taxon>
        <taxon>Actinomycetes</taxon>
        <taxon>Kitasatosporales</taxon>
        <taxon>Streptomycetaceae</taxon>
        <taxon>Streptomyces</taxon>
    </lineage>
</organism>
<dbReference type="SUPFAM" id="SSF55718">
    <property type="entry name" value="SCP-like"/>
    <property type="match status" value="1"/>
</dbReference>
<evidence type="ECO:0000313" key="5">
    <source>
        <dbReference type="EMBL" id="MFC7219678.1"/>
    </source>
</evidence>
<accession>A0ABW2GJE8</accession>
<keyword evidence="2" id="KW-0238">DNA-binding</keyword>
<dbReference type="PROSITE" id="PS51118">
    <property type="entry name" value="HTH_HXLR"/>
    <property type="match status" value="1"/>
</dbReference>
<dbReference type="PANTHER" id="PTHR33204:SF18">
    <property type="entry name" value="TRANSCRIPTIONAL REGULATORY PROTEIN"/>
    <property type="match status" value="1"/>
</dbReference>
<dbReference type="EMBL" id="JBHSZO010000023">
    <property type="protein sequence ID" value="MFC7219678.1"/>
    <property type="molecule type" value="Genomic_DNA"/>
</dbReference>
<dbReference type="Gene3D" id="1.10.10.10">
    <property type="entry name" value="Winged helix-like DNA-binding domain superfamily/Winged helix DNA-binding domain"/>
    <property type="match status" value="1"/>
</dbReference>